<dbReference type="RefSeq" id="WP_101751277.1">
    <property type="nucleotide sequence ID" value="NZ_CP025430.1"/>
</dbReference>
<evidence type="ECO:0000313" key="2">
    <source>
        <dbReference type="EMBL" id="AUH63235.1"/>
    </source>
</evidence>
<dbReference type="OrthoDB" id="8304386at2"/>
<dbReference type="KEGG" id="pzh:CX676_02910"/>
<dbReference type="InterPro" id="IPR016181">
    <property type="entry name" value="Acyl_CoA_acyltransferase"/>
</dbReference>
<dbReference type="Gene3D" id="3.40.630.30">
    <property type="match status" value="1"/>
</dbReference>
<evidence type="ECO:0000259" key="1">
    <source>
        <dbReference type="PROSITE" id="PS51186"/>
    </source>
</evidence>
<name>A0A2H5EVA1_9RHOB</name>
<dbReference type="SUPFAM" id="SSF55729">
    <property type="entry name" value="Acyl-CoA N-acyltransferases (Nat)"/>
    <property type="match status" value="1"/>
</dbReference>
<organism evidence="2 3">
    <name type="scientific">Paracoccus zhejiangensis</name>
    <dbReference type="NCBI Taxonomy" id="1077935"/>
    <lineage>
        <taxon>Bacteria</taxon>
        <taxon>Pseudomonadati</taxon>
        <taxon>Pseudomonadota</taxon>
        <taxon>Alphaproteobacteria</taxon>
        <taxon>Rhodobacterales</taxon>
        <taxon>Paracoccaceae</taxon>
        <taxon>Paracoccus</taxon>
    </lineage>
</organism>
<dbReference type="EMBL" id="CP025430">
    <property type="protein sequence ID" value="AUH63235.1"/>
    <property type="molecule type" value="Genomic_DNA"/>
</dbReference>
<protein>
    <submittedName>
        <fullName evidence="2">GNAT family N-acetyltransferase</fullName>
    </submittedName>
</protein>
<dbReference type="GO" id="GO:0016747">
    <property type="term" value="F:acyltransferase activity, transferring groups other than amino-acyl groups"/>
    <property type="evidence" value="ECO:0007669"/>
    <property type="project" value="InterPro"/>
</dbReference>
<feature type="domain" description="N-acetyltransferase" evidence="1">
    <location>
        <begin position="2"/>
        <end position="156"/>
    </location>
</feature>
<dbReference type="Pfam" id="PF00583">
    <property type="entry name" value="Acetyltransf_1"/>
    <property type="match status" value="1"/>
</dbReference>
<dbReference type="Proteomes" id="UP000234530">
    <property type="component" value="Chromosome"/>
</dbReference>
<gene>
    <name evidence="2" type="ORF">CX676_02910</name>
</gene>
<dbReference type="InterPro" id="IPR000182">
    <property type="entry name" value="GNAT_dom"/>
</dbReference>
<accession>A0A2H5EVA1</accession>
<keyword evidence="3" id="KW-1185">Reference proteome</keyword>
<evidence type="ECO:0000313" key="3">
    <source>
        <dbReference type="Proteomes" id="UP000234530"/>
    </source>
</evidence>
<dbReference type="PROSITE" id="PS51186">
    <property type="entry name" value="GNAT"/>
    <property type="match status" value="1"/>
</dbReference>
<proteinExistence type="predicted"/>
<keyword evidence="2" id="KW-0808">Transferase</keyword>
<reference evidence="2 3" key="1">
    <citation type="journal article" date="2013" name="Antonie Van Leeuwenhoek">
        <title>Paracoccus zhejiangensis sp. nov., isolated from activated sludge in wastewater-treatment system.</title>
        <authorList>
            <person name="Wu Z.G."/>
            <person name="Zhang D.F."/>
            <person name="Liu Y.L."/>
            <person name="Wang F."/>
            <person name="Jiang X."/>
            <person name="Li C."/>
            <person name="Li S.P."/>
            <person name="Hong Q."/>
            <person name="Li W.J."/>
        </authorList>
    </citation>
    <scope>NUCLEOTIDE SEQUENCE [LARGE SCALE GENOMIC DNA]</scope>
    <source>
        <strain evidence="2 3">J6</strain>
    </source>
</reference>
<dbReference type="AlphaFoldDB" id="A0A2H5EVA1"/>
<sequence>MILLQPLSKDDPARVAHIHVLPEQEPFCGTIAGHFADFDPAVDFHQISRDGQVVGFFKIDHAYPQRYEFAHPGEIGLRGVMIDRGEQGRGTGTAAMAMLRHYLPGLYPEPPALVLTVNAINPAAIAAYTRAGFTDTGERYLGGKIGPQHVMRMALC</sequence>